<reference evidence="1 2" key="1">
    <citation type="submission" date="2016-01" db="EMBL/GenBank/DDBJ databases">
        <title>Draft genome sequences of Microbacterium laevaniformans LCDC 91-0039 and the type strain of Microbacterium hominis LCDC 84-209.</title>
        <authorList>
            <person name="Bernier A.-M."/>
            <person name="Bernard K."/>
        </authorList>
    </citation>
    <scope>NUCLEOTIDE SEQUENCE [LARGE SCALE GENOMIC DNA]</scope>
    <source>
        <strain evidence="1 2">LCDC 91-0039</strain>
    </source>
</reference>
<evidence type="ECO:0000313" key="2">
    <source>
        <dbReference type="Proteomes" id="UP000075357"/>
    </source>
</evidence>
<comment type="caution">
    <text evidence="1">The sequence shown here is derived from an EMBL/GenBank/DDBJ whole genome shotgun (WGS) entry which is preliminary data.</text>
</comment>
<protein>
    <submittedName>
        <fullName evidence="1">Uncharacterized protein</fullName>
    </submittedName>
</protein>
<proteinExistence type="predicted"/>
<keyword evidence="2" id="KW-1185">Reference proteome</keyword>
<sequence>MGVILIGMPGIEKRLARYPQLYSRVGFAHEYRSLRSDELTAVVTQRLPAPDPGDSGLAHTAALAAIVRATNGNFRLADRLVTQIRRVLDINGHTHLTPEAVDAAQEALLIGH</sequence>
<dbReference type="EMBL" id="LRAD01000020">
    <property type="protein sequence ID" value="KXZ61297.1"/>
    <property type="molecule type" value="Genomic_DNA"/>
</dbReference>
<dbReference type="STRING" id="36807.Mlaev_00721"/>
<organism evidence="1 2">
    <name type="scientific">Microbacterium laevaniformans</name>
    <dbReference type="NCBI Taxonomy" id="36807"/>
    <lineage>
        <taxon>Bacteria</taxon>
        <taxon>Bacillati</taxon>
        <taxon>Actinomycetota</taxon>
        <taxon>Actinomycetes</taxon>
        <taxon>Micrococcales</taxon>
        <taxon>Microbacteriaceae</taxon>
        <taxon>Microbacterium</taxon>
    </lineage>
</organism>
<dbReference type="AlphaFoldDB" id="A0A150HGP3"/>
<dbReference type="PATRIC" id="fig|36807.3.peg.744"/>
<gene>
    <name evidence="1" type="ORF">Mlaev_00721</name>
</gene>
<accession>A0A150HGP3</accession>
<dbReference type="Proteomes" id="UP000075357">
    <property type="component" value="Unassembled WGS sequence"/>
</dbReference>
<evidence type="ECO:0000313" key="1">
    <source>
        <dbReference type="EMBL" id="KXZ61297.1"/>
    </source>
</evidence>
<dbReference type="RefSeq" id="WP_005051528.1">
    <property type="nucleotide sequence ID" value="NZ_BAABEE010000001.1"/>
</dbReference>
<name>A0A150HGP3_9MICO</name>